<dbReference type="InterPro" id="IPR050953">
    <property type="entry name" value="N4_N6_ade-DNA_methylase"/>
</dbReference>
<dbReference type="Pfam" id="PF20473">
    <property type="entry name" value="MmeI_Mtase"/>
    <property type="match status" value="1"/>
</dbReference>
<keyword evidence="2" id="KW-0489">Methyltransferase</keyword>
<organism evidence="6">
    <name type="scientific">marine sediment metagenome</name>
    <dbReference type="NCBI Taxonomy" id="412755"/>
    <lineage>
        <taxon>unclassified sequences</taxon>
        <taxon>metagenomes</taxon>
        <taxon>ecological metagenomes</taxon>
    </lineage>
</organism>
<keyword evidence="3" id="KW-0808">Transferase</keyword>
<proteinExistence type="predicted"/>
<feature type="non-terminal residue" evidence="6">
    <location>
        <position position="377"/>
    </location>
</feature>
<protein>
    <recommendedName>
        <fullName evidence="1">site-specific DNA-methyltransferase (adenine-specific)</fullName>
        <ecNumber evidence="1">2.1.1.72</ecNumber>
    </recommendedName>
</protein>
<evidence type="ECO:0000256" key="3">
    <source>
        <dbReference type="ARBA" id="ARBA00022679"/>
    </source>
</evidence>
<dbReference type="EMBL" id="BARS01008156">
    <property type="protein sequence ID" value="GAF74744.1"/>
    <property type="molecule type" value="Genomic_DNA"/>
</dbReference>
<dbReference type="EC" id="2.1.1.72" evidence="1"/>
<dbReference type="InterPro" id="IPR029063">
    <property type="entry name" value="SAM-dependent_MTases_sf"/>
</dbReference>
<evidence type="ECO:0000259" key="5">
    <source>
        <dbReference type="Pfam" id="PF20473"/>
    </source>
</evidence>
<feature type="domain" description="MmeI-like DNA-methyltransferase" evidence="5">
    <location>
        <begin position="212"/>
        <end position="335"/>
    </location>
</feature>
<feature type="non-terminal residue" evidence="6">
    <location>
        <position position="1"/>
    </location>
</feature>
<evidence type="ECO:0000256" key="1">
    <source>
        <dbReference type="ARBA" id="ARBA00011900"/>
    </source>
</evidence>
<accession>X0S111</accession>
<dbReference type="PRINTS" id="PR00507">
    <property type="entry name" value="N12N6MTFRASE"/>
</dbReference>
<comment type="caution">
    <text evidence="6">The sequence shown here is derived from an EMBL/GenBank/DDBJ whole genome shotgun (WGS) entry which is preliminary data.</text>
</comment>
<dbReference type="GO" id="GO:0032259">
    <property type="term" value="P:methylation"/>
    <property type="evidence" value="ECO:0007669"/>
    <property type="project" value="UniProtKB-KW"/>
</dbReference>
<reference evidence="6" key="1">
    <citation type="journal article" date="2014" name="Front. Microbiol.">
        <title>High frequency of phylogenetically diverse reductive dehalogenase-homologous genes in deep subseafloor sedimentary metagenomes.</title>
        <authorList>
            <person name="Kawai M."/>
            <person name="Futagami T."/>
            <person name="Toyoda A."/>
            <person name="Takaki Y."/>
            <person name="Nishi S."/>
            <person name="Hori S."/>
            <person name="Arai W."/>
            <person name="Tsubouchi T."/>
            <person name="Morono Y."/>
            <person name="Uchiyama I."/>
            <person name="Ito T."/>
            <person name="Fujiyama A."/>
            <person name="Inagaki F."/>
            <person name="Takami H."/>
        </authorList>
    </citation>
    <scope>NUCLEOTIDE SEQUENCE</scope>
    <source>
        <strain evidence="6">Expedition CK06-06</strain>
    </source>
</reference>
<gene>
    <name evidence="6" type="ORF">S01H1_15614</name>
</gene>
<dbReference type="PANTHER" id="PTHR33841">
    <property type="entry name" value="DNA METHYLTRANSFERASE YEEA-RELATED"/>
    <property type="match status" value="1"/>
</dbReference>
<name>X0S111_9ZZZZ</name>
<evidence type="ECO:0000256" key="4">
    <source>
        <dbReference type="ARBA" id="ARBA00047942"/>
    </source>
</evidence>
<dbReference type="SUPFAM" id="SSF53335">
    <property type="entry name" value="S-adenosyl-L-methionine-dependent methyltransferases"/>
    <property type="match status" value="1"/>
</dbReference>
<dbReference type="AlphaFoldDB" id="X0S111"/>
<dbReference type="Gene3D" id="3.40.50.150">
    <property type="entry name" value="Vaccinia Virus protein VP39"/>
    <property type="match status" value="1"/>
</dbReference>
<dbReference type="GO" id="GO:0009007">
    <property type="term" value="F:site-specific DNA-methyltransferase (adenine-specific) activity"/>
    <property type="evidence" value="ECO:0007669"/>
    <property type="project" value="UniProtKB-EC"/>
</dbReference>
<sequence length="377" mass="43604">LEEWRRLLARTITLKNRKLSKHDINFAVQRTIDRILFLRMCEDRGIERYQQLLAVTNGRQIYPRLCQVFKQADAKYNSGLFHFRKERGRAEEPDELTLNLIVDDTPVSWIIRSLYYPKCPYEFSVLPAEILGNVYEQFLGKVIRITPGHRAVVEKKPEVKKAGGIYYTPNYIVDYIVKNTVGRLLADHNTRMFSPQACPGGSPKNRKSLTPQKVKNLHILDPACGSGSFLLSAYTCLLNYHRDWYVDNNPAKHTKKIYQGKGGQWFLTIAEKKKILLNNIFGVDIDSQAVEVTKLSLLLKVLEGENRDTVENQFRMFHERALPDLGNNIKCGNSLIGPDFFENQPPDSFDEEQYRRINPFGYKTEFPQIFNSKKPRA</sequence>
<dbReference type="PANTHER" id="PTHR33841:SF1">
    <property type="entry name" value="DNA METHYLTRANSFERASE A"/>
    <property type="match status" value="1"/>
</dbReference>
<comment type="catalytic activity">
    <reaction evidence="4">
        <text>a 2'-deoxyadenosine in DNA + S-adenosyl-L-methionine = an N(6)-methyl-2'-deoxyadenosine in DNA + S-adenosyl-L-homocysteine + H(+)</text>
        <dbReference type="Rhea" id="RHEA:15197"/>
        <dbReference type="Rhea" id="RHEA-COMP:12418"/>
        <dbReference type="Rhea" id="RHEA-COMP:12419"/>
        <dbReference type="ChEBI" id="CHEBI:15378"/>
        <dbReference type="ChEBI" id="CHEBI:57856"/>
        <dbReference type="ChEBI" id="CHEBI:59789"/>
        <dbReference type="ChEBI" id="CHEBI:90615"/>
        <dbReference type="ChEBI" id="CHEBI:90616"/>
        <dbReference type="EC" id="2.1.1.72"/>
    </reaction>
</comment>
<evidence type="ECO:0000256" key="2">
    <source>
        <dbReference type="ARBA" id="ARBA00022603"/>
    </source>
</evidence>
<evidence type="ECO:0000313" key="6">
    <source>
        <dbReference type="EMBL" id="GAF74744.1"/>
    </source>
</evidence>
<dbReference type="InterPro" id="IPR046816">
    <property type="entry name" value="MmeI_Mtase"/>
</dbReference>